<gene>
    <name evidence="2" type="ORF">N7469_010228</name>
</gene>
<reference evidence="2" key="2">
    <citation type="journal article" date="2023" name="IMA Fungus">
        <title>Comparative genomic study of the Penicillium genus elucidates a diverse pangenome and 15 lateral gene transfer events.</title>
        <authorList>
            <person name="Petersen C."/>
            <person name="Sorensen T."/>
            <person name="Nielsen M.R."/>
            <person name="Sondergaard T.E."/>
            <person name="Sorensen J.L."/>
            <person name="Fitzpatrick D.A."/>
            <person name="Frisvad J.C."/>
            <person name="Nielsen K.L."/>
        </authorList>
    </citation>
    <scope>NUCLEOTIDE SEQUENCE</scope>
    <source>
        <strain evidence="2">IBT 23319</strain>
    </source>
</reference>
<dbReference type="AlphaFoldDB" id="A0A9W9NJV4"/>
<proteinExistence type="predicted"/>
<dbReference type="RefSeq" id="XP_056496264.1">
    <property type="nucleotide sequence ID" value="XM_056649133.1"/>
</dbReference>
<comment type="caution">
    <text evidence="2">The sequence shown here is derived from an EMBL/GenBank/DDBJ whole genome shotgun (WGS) entry which is preliminary data.</text>
</comment>
<protein>
    <submittedName>
        <fullName evidence="2">Uncharacterized protein</fullName>
    </submittedName>
</protein>
<evidence type="ECO:0000313" key="3">
    <source>
        <dbReference type="Proteomes" id="UP001147733"/>
    </source>
</evidence>
<keyword evidence="3" id="KW-1185">Reference proteome</keyword>
<organism evidence="2 3">
    <name type="scientific">Penicillium citrinum</name>
    <dbReference type="NCBI Taxonomy" id="5077"/>
    <lineage>
        <taxon>Eukaryota</taxon>
        <taxon>Fungi</taxon>
        <taxon>Dikarya</taxon>
        <taxon>Ascomycota</taxon>
        <taxon>Pezizomycotina</taxon>
        <taxon>Eurotiomycetes</taxon>
        <taxon>Eurotiomycetidae</taxon>
        <taxon>Eurotiales</taxon>
        <taxon>Aspergillaceae</taxon>
        <taxon>Penicillium</taxon>
    </lineage>
</organism>
<sequence>MQTFTPMGNDHDPSQCPMLSSETNDCLQYCGYPPPTTCNRLYGDILLNSVNPNIRSNYFNYYDPLQNFPSVSRGHGNSGTTNYANDEEQCSFPYSEEHYATTPCAKGNNQKIDFANSPVMSHSLGLFSHGARTPKKDSSRRSTSSIHIGDLGQVCSAEKGDE</sequence>
<feature type="region of interest" description="Disordered" evidence="1">
    <location>
        <begin position="125"/>
        <end position="162"/>
    </location>
</feature>
<dbReference type="Proteomes" id="UP001147733">
    <property type="component" value="Unassembled WGS sequence"/>
</dbReference>
<evidence type="ECO:0000256" key="1">
    <source>
        <dbReference type="SAM" id="MobiDB-lite"/>
    </source>
</evidence>
<dbReference type="EMBL" id="JAPQKT010000009">
    <property type="protein sequence ID" value="KAJ5221341.1"/>
    <property type="molecule type" value="Genomic_DNA"/>
</dbReference>
<accession>A0A9W9NJV4</accession>
<reference evidence="2" key="1">
    <citation type="submission" date="2022-11" db="EMBL/GenBank/DDBJ databases">
        <authorList>
            <person name="Petersen C."/>
        </authorList>
    </citation>
    <scope>NUCLEOTIDE SEQUENCE</scope>
    <source>
        <strain evidence="2">IBT 23319</strain>
    </source>
</reference>
<evidence type="ECO:0000313" key="2">
    <source>
        <dbReference type="EMBL" id="KAJ5221341.1"/>
    </source>
</evidence>
<name>A0A9W9NJV4_PENCI</name>
<dbReference type="GeneID" id="81388300"/>